<evidence type="ECO:0000259" key="7">
    <source>
        <dbReference type="PROSITE" id="PS50076"/>
    </source>
</evidence>
<evidence type="ECO:0000256" key="5">
    <source>
        <dbReference type="ARBA" id="ARBA00023136"/>
    </source>
</evidence>
<dbReference type="InterPro" id="IPR036869">
    <property type="entry name" value="J_dom_sf"/>
</dbReference>
<dbReference type="PROSITE" id="PS00636">
    <property type="entry name" value="DNAJ_1"/>
    <property type="match status" value="1"/>
</dbReference>
<feature type="region of interest" description="Disordered" evidence="6">
    <location>
        <begin position="136"/>
        <end position="165"/>
    </location>
</feature>
<dbReference type="PANTHER" id="PTHR43908">
    <property type="entry name" value="AT29763P-RELATED"/>
    <property type="match status" value="1"/>
</dbReference>
<keyword evidence="4" id="KW-1133">Transmembrane helix</keyword>
<dbReference type="PROSITE" id="PS50076">
    <property type="entry name" value="DNAJ_2"/>
    <property type="match status" value="1"/>
</dbReference>
<keyword evidence="2" id="KW-0812">Transmembrane</keyword>
<dbReference type="GO" id="GO:0030544">
    <property type="term" value="F:Hsp70 protein binding"/>
    <property type="evidence" value="ECO:0007669"/>
    <property type="project" value="TreeGrafter"/>
</dbReference>
<keyword evidence="9" id="KW-1185">Reference proteome</keyword>
<feature type="compositionally biased region" description="Basic and acidic residues" evidence="6">
    <location>
        <begin position="20"/>
        <end position="34"/>
    </location>
</feature>
<dbReference type="AlphaFoldDB" id="A0AA38R6B8"/>
<gene>
    <name evidence="8" type="ORF">NKR23_g8324</name>
</gene>
<sequence length="367" mass="40550">MPPSATASGADASGSSGAARSREHNQGNQERKYTVEQKQAVLRIRRCKPTDFYNILGLEEVRTTVTDSEIKRAYRKLSLLTHPDKNGHEHADEAFKMVARAFSVLGDKEKREKFDRFGTDPDSRFASAQQSNPFSGFAARSAAGGGGAGGGGGGGRGMGGGMWDDEISPEEMFQRFFGGGGFGGPFGGFDTGPQFVFNFGGPGVRVHQFGGGRPRRRPRDPAQGQRESSLTSTLLGLLPILILFIFPLLQSLFSGGTTQPAGPRMVFDTPEPPFTQERETANLKVKYFVNPRDVQSYTQYKLSQLDKNAEIKLVRHLRAECENEMLHKQRLYDEAQGWFRQDPIKMDVANRFETPSCRRLEKMGVGR</sequence>
<dbReference type="InterPro" id="IPR001623">
    <property type="entry name" value="DnaJ_domain"/>
</dbReference>
<name>A0AA38R6B8_9PEZI</name>
<protein>
    <submittedName>
        <fullName evidence="8">DUF1977-domain-containing protein</fullName>
    </submittedName>
</protein>
<dbReference type="GO" id="GO:0071218">
    <property type="term" value="P:cellular response to misfolded protein"/>
    <property type="evidence" value="ECO:0007669"/>
    <property type="project" value="TreeGrafter"/>
</dbReference>
<keyword evidence="3" id="KW-0256">Endoplasmic reticulum</keyword>
<dbReference type="EMBL" id="JANBVO010000029">
    <property type="protein sequence ID" value="KAJ9138598.1"/>
    <property type="molecule type" value="Genomic_DNA"/>
</dbReference>
<dbReference type="SMART" id="SM00271">
    <property type="entry name" value="DnaJ"/>
    <property type="match status" value="1"/>
</dbReference>
<feature type="region of interest" description="Disordered" evidence="6">
    <location>
        <begin position="1"/>
        <end position="34"/>
    </location>
</feature>
<evidence type="ECO:0000256" key="4">
    <source>
        <dbReference type="ARBA" id="ARBA00022989"/>
    </source>
</evidence>
<dbReference type="Pfam" id="PF00226">
    <property type="entry name" value="DnaJ"/>
    <property type="match status" value="1"/>
</dbReference>
<feature type="domain" description="J" evidence="7">
    <location>
        <begin position="51"/>
        <end position="118"/>
    </location>
</feature>
<organism evidence="8 9">
    <name type="scientific">Pleurostoma richardsiae</name>
    <dbReference type="NCBI Taxonomy" id="41990"/>
    <lineage>
        <taxon>Eukaryota</taxon>
        <taxon>Fungi</taxon>
        <taxon>Dikarya</taxon>
        <taxon>Ascomycota</taxon>
        <taxon>Pezizomycotina</taxon>
        <taxon>Sordariomycetes</taxon>
        <taxon>Sordariomycetidae</taxon>
        <taxon>Calosphaeriales</taxon>
        <taxon>Pleurostomataceae</taxon>
        <taxon>Pleurostoma</taxon>
    </lineage>
</organism>
<dbReference type="FunFam" id="1.10.287.110:FF:000069">
    <property type="entry name" value="ER associated DnaJ chaperone"/>
    <property type="match status" value="1"/>
</dbReference>
<dbReference type="CDD" id="cd06257">
    <property type="entry name" value="DnaJ"/>
    <property type="match status" value="1"/>
</dbReference>
<reference evidence="8" key="1">
    <citation type="submission" date="2022-07" db="EMBL/GenBank/DDBJ databases">
        <title>Fungi with potential for degradation of polypropylene.</title>
        <authorList>
            <person name="Gostincar C."/>
        </authorList>
    </citation>
    <scope>NUCLEOTIDE SEQUENCE</scope>
    <source>
        <strain evidence="8">EXF-13308</strain>
    </source>
</reference>
<feature type="region of interest" description="Disordered" evidence="6">
    <location>
        <begin position="208"/>
        <end position="228"/>
    </location>
</feature>
<feature type="compositionally biased region" description="Gly residues" evidence="6">
    <location>
        <begin position="143"/>
        <end position="162"/>
    </location>
</feature>
<dbReference type="PRINTS" id="PR00625">
    <property type="entry name" value="JDOMAIN"/>
</dbReference>
<comment type="subcellular location">
    <subcellularLocation>
        <location evidence="1">Endoplasmic reticulum membrane</location>
        <topology evidence="1">Single-pass membrane protein</topology>
    </subcellularLocation>
</comment>
<dbReference type="GO" id="GO:0005789">
    <property type="term" value="C:endoplasmic reticulum membrane"/>
    <property type="evidence" value="ECO:0007669"/>
    <property type="project" value="UniProtKB-SubCell"/>
</dbReference>
<dbReference type="SUPFAM" id="SSF46565">
    <property type="entry name" value="Chaperone J-domain"/>
    <property type="match status" value="1"/>
</dbReference>
<evidence type="ECO:0000256" key="1">
    <source>
        <dbReference type="ARBA" id="ARBA00004389"/>
    </source>
</evidence>
<accession>A0AA38R6B8</accession>
<dbReference type="InterPro" id="IPR051100">
    <property type="entry name" value="DnaJ_subfamily_B/C"/>
</dbReference>
<dbReference type="InterPro" id="IPR015399">
    <property type="entry name" value="DUF1977_DnaJ-like"/>
</dbReference>
<dbReference type="Pfam" id="PF09320">
    <property type="entry name" value="DUF1977"/>
    <property type="match status" value="1"/>
</dbReference>
<comment type="caution">
    <text evidence="8">The sequence shown here is derived from an EMBL/GenBank/DDBJ whole genome shotgun (WGS) entry which is preliminary data.</text>
</comment>
<dbReference type="Proteomes" id="UP001174694">
    <property type="component" value="Unassembled WGS sequence"/>
</dbReference>
<proteinExistence type="predicted"/>
<dbReference type="InterPro" id="IPR018253">
    <property type="entry name" value="DnaJ_domain_CS"/>
</dbReference>
<evidence type="ECO:0000313" key="8">
    <source>
        <dbReference type="EMBL" id="KAJ9138598.1"/>
    </source>
</evidence>
<dbReference type="PANTHER" id="PTHR43908:SF3">
    <property type="entry name" value="AT29763P-RELATED"/>
    <property type="match status" value="1"/>
</dbReference>
<dbReference type="Gene3D" id="1.10.287.110">
    <property type="entry name" value="DnaJ domain"/>
    <property type="match status" value="1"/>
</dbReference>
<evidence type="ECO:0000256" key="6">
    <source>
        <dbReference type="SAM" id="MobiDB-lite"/>
    </source>
</evidence>
<keyword evidence="5" id="KW-0472">Membrane</keyword>
<feature type="compositionally biased region" description="Low complexity" evidence="6">
    <location>
        <begin position="1"/>
        <end position="19"/>
    </location>
</feature>
<evidence type="ECO:0000256" key="3">
    <source>
        <dbReference type="ARBA" id="ARBA00022824"/>
    </source>
</evidence>
<evidence type="ECO:0000313" key="9">
    <source>
        <dbReference type="Proteomes" id="UP001174694"/>
    </source>
</evidence>
<evidence type="ECO:0000256" key="2">
    <source>
        <dbReference type="ARBA" id="ARBA00022692"/>
    </source>
</evidence>